<evidence type="ECO:0000313" key="2">
    <source>
        <dbReference type="EMBL" id="ART70606.1"/>
    </source>
</evidence>
<organism evidence="2 3">
    <name type="scientific">Mycobacterium dioxanotrophicus</name>
    <dbReference type="NCBI Taxonomy" id="482462"/>
    <lineage>
        <taxon>Bacteria</taxon>
        <taxon>Bacillati</taxon>
        <taxon>Actinomycetota</taxon>
        <taxon>Actinomycetes</taxon>
        <taxon>Mycobacteriales</taxon>
        <taxon>Mycobacteriaceae</taxon>
        <taxon>Mycobacterium</taxon>
    </lineage>
</organism>
<accession>A0A1Y0C6C4</accession>
<proteinExistence type="predicted"/>
<reference evidence="2 3" key="1">
    <citation type="submission" date="2017-04" db="EMBL/GenBank/DDBJ databases">
        <title>Whole Genome Sequence of 1,4-Dioxane Degrading Bacterium Mycobacterium dioxanotrophicus PH-06.</title>
        <authorList>
            <person name="He Y."/>
        </authorList>
    </citation>
    <scope>NUCLEOTIDE SEQUENCE [LARGE SCALE GENOMIC DNA]</scope>
    <source>
        <strain evidence="2 3">PH-06</strain>
    </source>
</reference>
<protein>
    <submittedName>
        <fullName evidence="2">Transposase</fullName>
    </submittedName>
</protein>
<dbReference type="EMBL" id="CP020809">
    <property type="protein sequence ID" value="ART70606.1"/>
    <property type="molecule type" value="Genomic_DNA"/>
</dbReference>
<evidence type="ECO:0000313" key="3">
    <source>
        <dbReference type="Proteomes" id="UP000195331"/>
    </source>
</evidence>
<keyword evidence="3" id="KW-1185">Reference proteome</keyword>
<dbReference type="OrthoDB" id="4380416at2"/>
<dbReference type="KEGG" id="mdx:BTO20_20535"/>
<sequence length="129" mass="14282">MTVTTASLLALQASARKRSDDDTRIGQALKTMRKRGLDITVSSLARHAGVSRRVIHRRTELRKRIRTLQPLAAAPEPPPPPATDSESSIIAALRTRMKAREAQITELNAPLHERDHIISTLHGELARKS</sequence>
<name>A0A1Y0C6C4_9MYCO</name>
<gene>
    <name evidence="2" type="ORF">BTO20_20535</name>
</gene>
<dbReference type="Proteomes" id="UP000195331">
    <property type="component" value="Chromosome"/>
</dbReference>
<feature type="region of interest" description="Disordered" evidence="1">
    <location>
        <begin position="66"/>
        <end position="87"/>
    </location>
</feature>
<evidence type="ECO:0000256" key="1">
    <source>
        <dbReference type="SAM" id="MobiDB-lite"/>
    </source>
</evidence>
<dbReference type="AlphaFoldDB" id="A0A1Y0C6C4"/>